<dbReference type="SUPFAM" id="SSF51695">
    <property type="entry name" value="PLC-like phosphodiesterases"/>
    <property type="match status" value="1"/>
</dbReference>
<dbReference type="InterPro" id="IPR017946">
    <property type="entry name" value="PLC-like_Pdiesterase_TIM-brl"/>
</dbReference>
<evidence type="ECO:0000313" key="5">
    <source>
        <dbReference type="Proteomes" id="UP001385951"/>
    </source>
</evidence>
<feature type="signal peptide" evidence="3">
    <location>
        <begin position="1"/>
        <end position="20"/>
    </location>
</feature>
<evidence type="ECO:0000256" key="2">
    <source>
        <dbReference type="ARBA" id="ARBA00014286"/>
    </source>
</evidence>
<keyword evidence="3" id="KW-0732">Signal</keyword>
<reference evidence="4 5" key="1">
    <citation type="submission" date="2022-09" db="EMBL/GenBank/DDBJ databases">
        <authorList>
            <person name="Palmer J.M."/>
        </authorList>
    </citation>
    <scope>NUCLEOTIDE SEQUENCE [LARGE SCALE GENOMIC DNA]</scope>
    <source>
        <strain evidence="4 5">DSM 7382</strain>
    </source>
</reference>
<dbReference type="EMBL" id="JASBNA010000002">
    <property type="protein sequence ID" value="KAK7694826.1"/>
    <property type="molecule type" value="Genomic_DNA"/>
</dbReference>
<dbReference type="GO" id="GO:0006629">
    <property type="term" value="P:lipid metabolic process"/>
    <property type="evidence" value="ECO:0007669"/>
    <property type="project" value="InterPro"/>
</dbReference>
<accession>A0AAW0GQ33</accession>
<dbReference type="Proteomes" id="UP001385951">
    <property type="component" value="Unassembled WGS sequence"/>
</dbReference>
<sequence length="310" mass="34079">MMFRSVLLALGLSFALQSAAKPTVDQQILELENSNDKRLQYPTQFTQGIMPKPIHSHNDYWRDVPLLSALSFGVASVEADVSLFNGTLFVGHENAALTKERTLDSLYIQPLLQILNKQNPKDAFTVNATSPNGVFDTASGIPLQLLIDIKTDGVETLPFILKAFEPLRKAGYLTTFENGTLKQSAVTVVGTGNSPLEQVKALSPRDYFFDAPLTQLTDSSLNTTWDPTLSPLASTDYEVAVGWNGIGTISDNQLANLTKFVKDAHDRGIAARFWDTPAWPVFARENIWRTLLANGADWLNADDLEAASSF</sequence>
<dbReference type="GO" id="GO:0008081">
    <property type="term" value="F:phosphoric diester hydrolase activity"/>
    <property type="evidence" value="ECO:0007669"/>
    <property type="project" value="InterPro"/>
</dbReference>
<dbReference type="PANTHER" id="PTHR31571:SF1">
    <property type="entry name" value="ALTERED INHERITANCE OF MITOCHONDRIA PROTEIN 6"/>
    <property type="match status" value="1"/>
</dbReference>
<comment type="caution">
    <text evidence="4">The sequence shown here is derived from an EMBL/GenBank/DDBJ whole genome shotgun (WGS) entry which is preliminary data.</text>
</comment>
<dbReference type="CDD" id="cd08577">
    <property type="entry name" value="PI-PLCc_GDPD_SF_unchar3"/>
    <property type="match status" value="1"/>
</dbReference>
<dbReference type="PANTHER" id="PTHR31571">
    <property type="entry name" value="ALTERED INHERITANCE OF MITOCHONDRIA PROTEIN 6"/>
    <property type="match status" value="1"/>
</dbReference>
<evidence type="ECO:0000256" key="3">
    <source>
        <dbReference type="SAM" id="SignalP"/>
    </source>
</evidence>
<dbReference type="InterPro" id="IPR051236">
    <property type="entry name" value="HAT_RTT109-like"/>
</dbReference>
<evidence type="ECO:0000256" key="1">
    <source>
        <dbReference type="ARBA" id="ARBA00008858"/>
    </source>
</evidence>
<gene>
    <name evidence="4" type="ORF">QCA50_002014</name>
</gene>
<comment type="similarity">
    <text evidence="1">Belongs to the AIM6 family.</text>
</comment>
<evidence type="ECO:0000313" key="4">
    <source>
        <dbReference type="EMBL" id="KAK7694826.1"/>
    </source>
</evidence>
<organism evidence="4 5">
    <name type="scientific">Cerrena zonata</name>
    <dbReference type="NCBI Taxonomy" id="2478898"/>
    <lineage>
        <taxon>Eukaryota</taxon>
        <taxon>Fungi</taxon>
        <taxon>Dikarya</taxon>
        <taxon>Basidiomycota</taxon>
        <taxon>Agaricomycotina</taxon>
        <taxon>Agaricomycetes</taxon>
        <taxon>Polyporales</taxon>
        <taxon>Cerrenaceae</taxon>
        <taxon>Cerrena</taxon>
    </lineage>
</organism>
<dbReference type="AlphaFoldDB" id="A0AAW0GQ33"/>
<name>A0AAW0GQ33_9APHY</name>
<proteinExistence type="inferred from homology"/>
<dbReference type="InterPro" id="IPR039559">
    <property type="entry name" value="AIM6_PI-PLC-like_dom"/>
</dbReference>
<protein>
    <recommendedName>
        <fullName evidence="2">Altered inheritance of mitochondria protein 6</fullName>
    </recommendedName>
</protein>
<feature type="chain" id="PRO_5043429709" description="Altered inheritance of mitochondria protein 6" evidence="3">
    <location>
        <begin position="21"/>
        <end position="310"/>
    </location>
</feature>
<keyword evidence="5" id="KW-1185">Reference proteome</keyword>
<dbReference type="Gene3D" id="3.20.20.190">
    <property type="entry name" value="Phosphatidylinositol (PI) phosphodiesterase"/>
    <property type="match status" value="1"/>
</dbReference>